<evidence type="ECO:0000256" key="3">
    <source>
        <dbReference type="ARBA" id="ARBA00022679"/>
    </source>
</evidence>
<comment type="similarity">
    <text evidence="1">Belongs to the glycosyltransferase group 1 family. Glycosyltransferase 4 subfamily.</text>
</comment>
<keyword evidence="6" id="KW-1185">Reference proteome</keyword>
<dbReference type="AlphaFoldDB" id="A0A848LC14"/>
<name>A0A848LC14_9BACT</name>
<protein>
    <submittedName>
        <fullName evidence="5">Glycosyltransferase</fullName>
    </submittedName>
</protein>
<evidence type="ECO:0000256" key="1">
    <source>
        <dbReference type="ARBA" id="ARBA00009481"/>
    </source>
</evidence>
<dbReference type="GO" id="GO:0016757">
    <property type="term" value="F:glycosyltransferase activity"/>
    <property type="evidence" value="ECO:0007669"/>
    <property type="project" value="UniProtKB-KW"/>
</dbReference>
<accession>A0A848LC14</accession>
<reference evidence="5 6" key="1">
    <citation type="submission" date="2020-04" db="EMBL/GenBank/DDBJ databases">
        <title>Draft genome of Pyxidicoccus fallax type strain.</title>
        <authorList>
            <person name="Whitworth D.E."/>
        </authorList>
    </citation>
    <scope>NUCLEOTIDE SEQUENCE [LARGE SCALE GENOMIC DNA]</scope>
    <source>
        <strain evidence="5 6">DSM 14698</strain>
    </source>
</reference>
<evidence type="ECO:0000256" key="2">
    <source>
        <dbReference type="ARBA" id="ARBA00022676"/>
    </source>
</evidence>
<evidence type="ECO:0000259" key="4">
    <source>
        <dbReference type="Pfam" id="PF00534"/>
    </source>
</evidence>
<comment type="caution">
    <text evidence="5">The sequence shown here is derived from an EMBL/GenBank/DDBJ whole genome shotgun (WGS) entry which is preliminary data.</text>
</comment>
<sequence>MPNRLLIFSPSAFQPSGHQQSYLTGLGEALSRLDVEVHVLGLRGSVTYPPPLVPHAVGGDAALASRSAYRERLGRLGDVAWGTHRLQRQANLLSELRRVHQHLGSPPLLFETFEYISLAAHLARARRRHRQVCIFHDTNFNLKHASPVAATYKLLARPFARHILRSVDRAFVHAPGMRENLVANVDPERRYMHKVEVLPYGAPHPDQVPRMKRAQARAALGLDTRRKVALAFGTLRADKCFRLVFEALARSPAWELLVAGPEGDVSYRQLEALREQTGLQERVRMVPGFIPVGEHARYFGAADAVLNLYDEHIRHESGTAQLARAFLRPVIAGGPPDLLDYVRETGAGWAVSPLTVDRLAEVLDDAARQDEAGRSDMERRIHAAAVARSWDAVASRVFRALGG</sequence>
<dbReference type="Pfam" id="PF00534">
    <property type="entry name" value="Glycos_transf_1"/>
    <property type="match status" value="1"/>
</dbReference>
<gene>
    <name evidence="5" type="ORF">HG543_17295</name>
</gene>
<dbReference type="PANTHER" id="PTHR12526">
    <property type="entry name" value="GLYCOSYLTRANSFERASE"/>
    <property type="match status" value="1"/>
</dbReference>
<evidence type="ECO:0000313" key="6">
    <source>
        <dbReference type="Proteomes" id="UP000518300"/>
    </source>
</evidence>
<keyword evidence="2" id="KW-0328">Glycosyltransferase</keyword>
<feature type="domain" description="Glycosyl transferase family 1" evidence="4">
    <location>
        <begin position="214"/>
        <end position="370"/>
    </location>
</feature>
<dbReference type="Gene3D" id="3.40.50.2000">
    <property type="entry name" value="Glycogen Phosphorylase B"/>
    <property type="match status" value="2"/>
</dbReference>
<dbReference type="Proteomes" id="UP000518300">
    <property type="component" value="Unassembled WGS sequence"/>
</dbReference>
<proteinExistence type="inferred from homology"/>
<organism evidence="5 6">
    <name type="scientific">Pyxidicoccus fallax</name>
    <dbReference type="NCBI Taxonomy" id="394095"/>
    <lineage>
        <taxon>Bacteria</taxon>
        <taxon>Pseudomonadati</taxon>
        <taxon>Myxococcota</taxon>
        <taxon>Myxococcia</taxon>
        <taxon>Myxococcales</taxon>
        <taxon>Cystobacterineae</taxon>
        <taxon>Myxococcaceae</taxon>
        <taxon>Pyxidicoccus</taxon>
    </lineage>
</organism>
<dbReference type="PANTHER" id="PTHR12526:SF640">
    <property type="entry name" value="COLANIC ACID BIOSYNTHESIS GLYCOSYLTRANSFERASE WCAL-RELATED"/>
    <property type="match status" value="1"/>
</dbReference>
<dbReference type="EMBL" id="JABBJJ010000072">
    <property type="protein sequence ID" value="NMO16600.1"/>
    <property type="molecule type" value="Genomic_DNA"/>
</dbReference>
<evidence type="ECO:0000313" key="5">
    <source>
        <dbReference type="EMBL" id="NMO16600.1"/>
    </source>
</evidence>
<dbReference type="InterPro" id="IPR001296">
    <property type="entry name" value="Glyco_trans_1"/>
</dbReference>
<keyword evidence="3 5" id="KW-0808">Transferase</keyword>
<dbReference type="RefSeq" id="WP_169345888.1">
    <property type="nucleotide sequence ID" value="NZ_JABBJJ010000072.1"/>
</dbReference>
<dbReference type="SUPFAM" id="SSF53756">
    <property type="entry name" value="UDP-Glycosyltransferase/glycogen phosphorylase"/>
    <property type="match status" value="1"/>
</dbReference>